<dbReference type="STRING" id="420998.JDO7802_00736"/>
<feature type="compositionally biased region" description="Low complexity" evidence="1">
    <location>
        <begin position="878"/>
        <end position="899"/>
    </location>
</feature>
<protein>
    <submittedName>
        <fullName evidence="2">Type IV pilus biogenesis</fullName>
    </submittedName>
</protein>
<dbReference type="Proteomes" id="UP000049222">
    <property type="component" value="Unassembled WGS sequence"/>
</dbReference>
<feature type="region of interest" description="Disordered" evidence="1">
    <location>
        <begin position="834"/>
        <end position="907"/>
    </location>
</feature>
<feature type="region of interest" description="Disordered" evidence="1">
    <location>
        <begin position="546"/>
        <end position="566"/>
    </location>
</feature>
<dbReference type="EMBL" id="CXSU01000005">
    <property type="protein sequence ID" value="CTQ48731.1"/>
    <property type="molecule type" value="Genomic_DNA"/>
</dbReference>
<proteinExistence type="predicted"/>
<feature type="region of interest" description="Disordered" evidence="1">
    <location>
        <begin position="721"/>
        <end position="791"/>
    </location>
</feature>
<feature type="region of interest" description="Disordered" evidence="1">
    <location>
        <begin position="179"/>
        <end position="212"/>
    </location>
</feature>
<gene>
    <name evidence="2" type="ORF">JDO7802_00736</name>
</gene>
<dbReference type="AlphaFoldDB" id="A0A0M6YEF7"/>
<feature type="compositionally biased region" description="Basic and acidic residues" evidence="1">
    <location>
        <begin position="861"/>
        <end position="877"/>
    </location>
</feature>
<feature type="compositionally biased region" description="Low complexity" evidence="1">
    <location>
        <begin position="641"/>
        <end position="653"/>
    </location>
</feature>
<sequence length="983" mass="100912">MTPQIALDLSLDGIAVLSRAGDGIWWREGIVRLDAADMADGLTRLRARCAARVGEDFTTILIIPDSQLLFTSLERDDRDPKVTIRTLLRGRTPYDIEDLAFDYVQKGDRLQVAVVALETLMEAEEFAAGFGFQPIAVMGNPTDATYPGLPQFGPTGIAADLLKGERLVLDVDDGFDVIPAPNAPAMSDDGVDEPDTNAAEPADASPSDASDVAVPVALPDDTAPTDAEPAQDPDAPTFEETLAQLDPPTPPASVMPAALIEPTEPSEPDPIDDDIPAPLPPETPPLSLLDSGRPEPTLPAFSTRRHADPPAKAAPGAVRSGRITPRLSGPVPPTVLKNPSTEPPIQAPPAKDSPIAVLPAIKVEASTAPQDPPETAPTPKVAARVKTPRPVVPNFGFRRTAADAKDAGPVPIAAEDQDLEAAALALPGLMREKAARPRKGGGAKLGLYLTLSLLALMAIVAIWSVLQGNGAATVVATDPATTAPLVPLPAPNGTAETDATRIDDDVASLLPTTQPDTSTEGPGLADTDAIVAPPIPIGEAGVAALRSEDAEGTGETGTVSTDDTAAPETFETAGTFDEGPALPDVAVPQGGDVVIASVDEALAETETSPLPPAVTPDPAPVQEGPASPTPNVTQDATPETAPDAPVAVAPDVDGTTTPRSDAVAETEVESGPPPVAAPDESLVTASADGTLAPGGYTVFSGRPGVVPVQRASTTLAPLAAPEAAIPEVEPEETPERAALRRTQPVQRPETATPDAGSIPAPADDTPQIASGFTREELTRTRPAQRPETVNDAAAEQIAEAARVAAAAASDERSAAVEAAAAAAVASLASQATAGTGTLAPASGPTSALALAASERPQTRPRSVERDAARIVTQRREQATPAAASTQPAPTPAAAQSSQTIRSAGGSVARAATQQNAIRLRDINVIGIYGRPNARRALVRLANGRYVKVEVGDRLDRGRVTAIGDTQVVYQRGGRNVALTLPNS</sequence>
<feature type="compositionally biased region" description="Low complexity" evidence="1">
    <location>
        <begin position="198"/>
        <end position="212"/>
    </location>
</feature>
<name>A0A0M6YEF7_9RHOB</name>
<evidence type="ECO:0000313" key="3">
    <source>
        <dbReference type="Proteomes" id="UP000049222"/>
    </source>
</evidence>
<dbReference type="OrthoDB" id="7870459at2"/>
<evidence type="ECO:0000313" key="2">
    <source>
        <dbReference type="EMBL" id="CTQ48731.1"/>
    </source>
</evidence>
<accession>A0A0M6YEF7</accession>
<dbReference type="RefSeq" id="WP_055082653.1">
    <property type="nucleotide sequence ID" value="NZ_CXSU01000005.1"/>
</dbReference>
<evidence type="ECO:0000256" key="1">
    <source>
        <dbReference type="SAM" id="MobiDB-lite"/>
    </source>
</evidence>
<organism evidence="2 3">
    <name type="scientific">Jannaschia donghaensis</name>
    <dbReference type="NCBI Taxonomy" id="420998"/>
    <lineage>
        <taxon>Bacteria</taxon>
        <taxon>Pseudomonadati</taxon>
        <taxon>Pseudomonadota</taxon>
        <taxon>Alphaproteobacteria</taxon>
        <taxon>Rhodobacterales</taxon>
        <taxon>Roseobacteraceae</taxon>
        <taxon>Jannaschia</taxon>
    </lineage>
</organism>
<feature type="compositionally biased region" description="Pro residues" evidence="1">
    <location>
        <begin position="609"/>
        <end position="619"/>
    </location>
</feature>
<feature type="compositionally biased region" description="Acidic residues" evidence="1">
    <location>
        <begin position="264"/>
        <end position="275"/>
    </location>
</feature>
<feature type="region of interest" description="Disordered" evidence="1">
    <location>
        <begin position="603"/>
        <end position="680"/>
    </location>
</feature>
<keyword evidence="3" id="KW-1185">Reference proteome</keyword>
<reference evidence="2 3" key="1">
    <citation type="submission" date="2015-07" db="EMBL/GenBank/DDBJ databases">
        <authorList>
            <person name="Noorani M."/>
        </authorList>
    </citation>
    <scope>NUCLEOTIDE SEQUENCE [LARGE SCALE GENOMIC DNA]</scope>
    <source>
        <strain evidence="2 3">CECT 7802</strain>
    </source>
</reference>
<feature type="region of interest" description="Disordered" evidence="1">
    <location>
        <begin position="261"/>
        <end position="352"/>
    </location>
</feature>